<dbReference type="Proteomes" id="UP000487268">
    <property type="component" value="Unassembled WGS sequence"/>
</dbReference>
<organism evidence="1 2">
    <name type="scientific">Actinomadura macrotermitis</name>
    <dbReference type="NCBI Taxonomy" id="2585200"/>
    <lineage>
        <taxon>Bacteria</taxon>
        <taxon>Bacillati</taxon>
        <taxon>Actinomycetota</taxon>
        <taxon>Actinomycetes</taxon>
        <taxon>Streptosporangiales</taxon>
        <taxon>Thermomonosporaceae</taxon>
        <taxon>Actinomadura</taxon>
    </lineage>
</organism>
<keyword evidence="2" id="KW-1185">Reference proteome</keyword>
<dbReference type="EMBL" id="WEGH01000003">
    <property type="protein sequence ID" value="MQY07245.1"/>
    <property type="molecule type" value="Genomic_DNA"/>
</dbReference>
<evidence type="ECO:0000313" key="2">
    <source>
        <dbReference type="Proteomes" id="UP000487268"/>
    </source>
</evidence>
<sequence length="114" mass="12558">MIPVIIPLRDAHGVPDLARLDQWTATCDRCPASTLLADIAPWLMGMHQDQAVYCPACTRALAARLIDSAFRPAGLPGLLYDTRRALIRALPDHTHRAARQLACALKRRPGTPRL</sequence>
<gene>
    <name evidence="1" type="ORF">ACRB68_53450</name>
</gene>
<dbReference type="AlphaFoldDB" id="A0A7K0C198"/>
<comment type="caution">
    <text evidence="1">The sequence shown here is derived from an EMBL/GenBank/DDBJ whole genome shotgun (WGS) entry which is preliminary data.</text>
</comment>
<name>A0A7K0C198_9ACTN</name>
<reference evidence="1 2" key="1">
    <citation type="submission" date="2019-10" db="EMBL/GenBank/DDBJ databases">
        <title>Actinomadura rubteroloni sp. nov. and Actinomadura macrotermitis sp. nov., isolated from the gut of fungus growing-termite Macrotermes natalensis.</title>
        <authorList>
            <person name="Benndorf R."/>
            <person name="Martin K."/>
            <person name="Kuefner M."/>
            <person name="De Beer W."/>
            <person name="Kaster A.-K."/>
            <person name="Vollmers J."/>
            <person name="Poulsen M."/>
            <person name="Beemelmanns C."/>
        </authorList>
    </citation>
    <scope>NUCLEOTIDE SEQUENCE [LARGE SCALE GENOMIC DNA]</scope>
    <source>
        <strain evidence="1 2">RB68</strain>
    </source>
</reference>
<evidence type="ECO:0000313" key="1">
    <source>
        <dbReference type="EMBL" id="MQY07245.1"/>
    </source>
</evidence>
<proteinExistence type="predicted"/>
<accession>A0A7K0C198</accession>
<protein>
    <submittedName>
        <fullName evidence="1">Uncharacterized protein</fullName>
    </submittedName>
</protein>